<evidence type="ECO:0000313" key="3">
    <source>
        <dbReference type="Proteomes" id="UP000004386"/>
    </source>
</evidence>
<organism evidence="2 3">
    <name type="scientific">Brucella intermedia LMG 3301</name>
    <dbReference type="NCBI Taxonomy" id="641118"/>
    <lineage>
        <taxon>Bacteria</taxon>
        <taxon>Pseudomonadati</taxon>
        <taxon>Pseudomonadota</taxon>
        <taxon>Alphaproteobacteria</taxon>
        <taxon>Hyphomicrobiales</taxon>
        <taxon>Brucellaceae</taxon>
        <taxon>Brucella/Ochrobactrum group</taxon>
        <taxon>Brucella</taxon>
    </lineage>
</organism>
<evidence type="ECO:0000313" key="2">
    <source>
        <dbReference type="EMBL" id="EEQ93122.1"/>
    </source>
</evidence>
<dbReference type="EMBL" id="ACQA01000002">
    <property type="protein sequence ID" value="EEQ93122.1"/>
    <property type="molecule type" value="Genomic_DNA"/>
</dbReference>
<dbReference type="Proteomes" id="UP000004386">
    <property type="component" value="Unassembled WGS sequence"/>
</dbReference>
<comment type="caution">
    <text evidence="2">The sequence shown here is derived from an EMBL/GenBank/DDBJ whole genome shotgun (WGS) entry which is preliminary data.</text>
</comment>
<feature type="transmembrane region" description="Helical" evidence="1">
    <location>
        <begin position="222"/>
        <end position="255"/>
    </location>
</feature>
<protein>
    <recommendedName>
        <fullName evidence="4">Glycosyltransferase RgtA/B/C/D-like domain-containing protein</fullName>
    </recommendedName>
</protein>
<dbReference type="HOGENOM" id="CLU_472354_0_0_5"/>
<feature type="transmembrane region" description="Helical" evidence="1">
    <location>
        <begin position="167"/>
        <end position="187"/>
    </location>
</feature>
<sequence length="606" mass="67500">MGVLISGSLLPFEIELNPTASGCFCSFKGLRLVFAHDAWGWGFMFFGKSFKIARAPLLSAPMFWLAFTLILLVVLLSFRLNVPIGPMYWDSYIYFDAAQRIRTGQVPNVDFSTPVGPLGYYLFAWGQSLFPKAQPLLLVQWSILIVAAPLMFGVLAELHPRNRTTGFLILVPFLVFAIFPANTQSFYPYPGLDGFGIYNRHTSLLLYVLMCGLMFMRDSAKLALFCAATMSALLLMKITGFLAGGLFGLTALLAGRISIRHVLLAAAVASAALSVLELHNGIIGAYVRDIATLVALNEGALLPRFLTVISLKLDVILPASILVLLLFWNEQRQSGAQASSEQPHFFDRSSVWLAVGLIGSVFLETQNTGSQEFIFLWPVLIMIFRRVQLRSQNFKIAFLTLAAFCSIPTFAKVAHTTLRAVAVAPTYVQPSLPELKNLGQVLTRPDFLQRAELFQSHYPQNNAAYEALAKQGQLPSWQLYSEIDFQVFWLLSANQMVTDLKSFETRTNIRLQSIMTLDFVNPFAWILDRDATRHIQIGADPFRTVPVLSEETKAAVEATDGVMRPKCPTTTNRLALQKIYLEALQDRTVIALNPCWDLLLRPGLLP</sequence>
<feature type="transmembrane region" description="Helical" evidence="1">
    <location>
        <begin position="57"/>
        <end position="78"/>
    </location>
</feature>
<reference evidence="2 3" key="1">
    <citation type="submission" date="2009-05" db="EMBL/GenBank/DDBJ databases">
        <authorList>
            <person name="Setubal J.C."/>
            <person name="Boyle S."/>
            <person name="Crasta O.R."/>
            <person name="Gillespie J.J."/>
            <person name="Kenyon R.W."/>
            <person name="Lu J."/>
            <person name="Mane S."/>
            <person name="Nagrani S."/>
            <person name="Shallom J.M."/>
            <person name="Shallom S."/>
            <person name="Shukla M."/>
            <person name="Snyder E.E."/>
            <person name="Sobral B.W."/>
            <person name="Wattam A.R."/>
            <person name="Will R."/>
            <person name="Williams K."/>
            <person name="Yoo H."/>
            <person name="Munk C."/>
            <person name="Tapia R."/>
            <person name="Green L."/>
            <person name="Rogers Y."/>
            <person name="Detter J.C."/>
            <person name="Bruce D."/>
            <person name="Brettin T.S."/>
            <person name="Tsolis R."/>
        </authorList>
    </citation>
    <scope>NUCLEOTIDE SEQUENCE [LARGE SCALE GENOMIC DNA]</scope>
    <source>
        <strain evidence="2 3">LMG 3301</strain>
    </source>
</reference>
<keyword evidence="1" id="KW-1133">Transmembrane helix</keyword>
<proteinExistence type="predicted"/>
<keyword evidence="1" id="KW-0812">Transmembrane</keyword>
<evidence type="ECO:0000256" key="1">
    <source>
        <dbReference type="SAM" id="Phobius"/>
    </source>
</evidence>
<gene>
    <name evidence="2" type="ORF">OINT_2000256</name>
</gene>
<dbReference type="AlphaFoldDB" id="C4WMC4"/>
<evidence type="ECO:0008006" key="4">
    <source>
        <dbReference type="Google" id="ProtNLM"/>
    </source>
</evidence>
<name>C4WMC4_9HYPH</name>
<feature type="transmembrane region" description="Helical" evidence="1">
    <location>
        <begin position="138"/>
        <end position="155"/>
    </location>
</feature>
<keyword evidence="1" id="KW-0472">Membrane</keyword>
<accession>C4WMC4</accession>